<dbReference type="FunFam" id="3.80.10.10:FF:000431">
    <property type="entry name" value="Leucine-rich repeat receptor-like protein kinase"/>
    <property type="match status" value="1"/>
</dbReference>
<evidence type="ECO:0000256" key="8">
    <source>
        <dbReference type="ARBA" id="ARBA00022741"/>
    </source>
</evidence>
<dbReference type="SUPFAM" id="SSF54495">
    <property type="entry name" value="UBC-like"/>
    <property type="match status" value="1"/>
</dbReference>
<dbReference type="SMR" id="A0A6A6M017"/>
<dbReference type="GO" id="GO:0016020">
    <property type="term" value="C:membrane"/>
    <property type="evidence" value="ECO:0007669"/>
    <property type="project" value="UniProtKB-SubCell"/>
</dbReference>
<dbReference type="Proteomes" id="UP000467840">
    <property type="component" value="Chromosome 9"/>
</dbReference>
<dbReference type="InterPro" id="IPR011009">
    <property type="entry name" value="Kinase-like_dom_sf"/>
</dbReference>
<feature type="transmembrane region" description="Helical" evidence="21">
    <location>
        <begin position="268"/>
        <end position="291"/>
    </location>
</feature>
<evidence type="ECO:0000256" key="7">
    <source>
        <dbReference type="ARBA" id="ARBA00022737"/>
    </source>
</evidence>
<keyword evidence="6 22" id="KW-0732">Signal</keyword>
<dbReference type="PANTHER" id="PTHR48010:SF64">
    <property type="entry name" value="PROTEIN KINASE DOMAIN-CONTAINING PROTEIN"/>
    <property type="match status" value="1"/>
</dbReference>
<dbReference type="FunFam" id="3.40.30.10:FF:000245">
    <property type="entry name" value="Thioredoxin"/>
    <property type="match status" value="1"/>
</dbReference>
<dbReference type="Gene3D" id="3.10.110.10">
    <property type="entry name" value="Ubiquitin Conjugating Enzyme"/>
    <property type="match status" value="2"/>
</dbReference>
<dbReference type="PROSITE" id="PS50127">
    <property type="entry name" value="UBC_2"/>
    <property type="match status" value="1"/>
</dbReference>
<keyword evidence="13 21" id="KW-0472">Membrane</keyword>
<organism evidence="26 27">
    <name type="scientific">Hevea brasiliensis</name>
    <name type="common">Para rubber tree</name>
    <name type="synonym">Siphonia brasiliensis</name>
    <dbReference type="NCBI Taxonomy" id="3981"/>
    <lineage>
        <taxon>Eukaryota</taxon>
        <taxon>Viridiplantae</taxon>
        <taxon>Streptophyta</taxon>
        <taxon>Embryophyta</taxon>
        <taxon>Tracheophyta</taxon>
        <taxon>Spermatophyta</taxon>
        <taxon>Magnoliopsida</taxon>
        <taxon>eudicotyledons</taxon>
        <taxon>Gunneridae</taxon>
        <taxon>Pentapetalae</taxon>
        <taxon>rosids</taxon>
        <taxon>fabids</taxon>
        <taxon>Malpighiales</taxon>
        <taxon>Euphorbiaceae</taxon>
        <taxon>Crotonoideae</taxon>
        <taxon>Micrandreae</taxon>
        <taxon>Hevea</taxon>
    </lineage>
</organism>
<name>A0A6A6M017_HEVBR</name>
<dbReference type="Gene3D" id="1.10.510.10">
    <property type="entry name" value="Transferase(Phosphotransferase) domain 1"/>
    <property type="match status" value="1"/>
</dbReference>
<dbReference type="CDD" id="cd14066">
    <property type="entry name" value="STKc_IRAK"/>
    <property type="match status" value="1"/>
</dbReference>
<dbReference type="InterPro" id="IPR000719">
    <property type="entry name" value="Prot_kinase_dom"/>
</dbReference>
<protein>
    <recommendedName>
        <fullName evidence="28">Protein kinase domain-containing protein</fullName>
    </recommendedName>
</protein>
<evidence type="ECO:0000256" key="9">
    <source>
        <dbReference type="ARBA" id="ARBA00022786"/>
    </source>
</evidence>
<dbReference type="GO" id="GO:0005524">
    <property type="term" value="F:ATP binding"/>
    <property type="evidence" value="ECO:0007669"/>
    <property type="project" value="UniProtKB-UniRule"/>
</dbReference>
<keyword evidence="2" id="KW-0597">Phosphoprotein</keyword>
<dbReference type="FunFam" id="3.30.200.20:FF:000307">
    <property type="entry name" value="pollen receptor-like kinase 1"/>
    <property type="match status" value="1"/>
</dbReference>
<evidence type="ECO:0000256" key="3">
    <source>
        <dbReference type="ARBA" id="ARBA00022614"/>
    </source>
</evidence>
<comment type="subcellular location">
    <subcellularLocation>
        <location evidence="1">Membrane</location>
        <topology evidence="1">Single-pass membrane protein</topology>
    </subcellularLocation>
</comment>
<evidence type="ECO:0000256" key="18">
    <source>
        <dbReference type="PROSITE-ProRule" id="PRU10133"/>
    </source>
</evidence>
<keyword evidence="11" id="KW-0813">Transport</keyword>
<feature type="domain" description="Thioredoxin" evidence="25">
    <location>
        <begin position="802"/>
        <end position="914"/>
    </location>
</feature>
<feature type="domain" description="Protein kinase" evidence="23">
    <location>
        <begin position="347"/>
        <end position="617"/>
    </location>
</feature>
<sequence length="921" mass="101211">MKILSFLLALTFLLLLLFISHTSADLYSDKQALLKFAAAVPHSRKLNWKSTTPTCTSWVGITCNTNGSHIVAVRLPGVGLYGPIPANTLGKLDNLVILSLRSNLLTGELPSDLLSLPSLQNVYLQYNNFSGSIPSSFSRQLTSLDLSFNSFTGNIPLSIQNLTNLSSLNLQSNSLTGPIPEINISSLKQLNLSCNHLNGSIPSILHKFPNSSFEGNNMLCGPPLNQCLVFMPSLSPSPSPSPTFLLSPPSSSKEPANNSKKKLNTGSIVAIAIGGSVVPLFLFLMILICCLKKKDTEDNGALKVKGARTRSEKPKEDFGSGVQDAEKNKLVFFEGSTYNFDLEDLLRASAEVLGKGSYGTTYKAILEEGTAVVVKRLKEVVAGRREFEQQMEAVGRVGQHPNVIPLCAYYYSKDEKLLVYDYVAAGSFFAFLHGSSSFGRSPLDWESRVKISLGAARGIAHIHSAGGGKIIHGNIKSSNVLLTQDLRGCISDFGLAPIMSYPSVPSRCAGYRAPEVIETRKSTQKSDVYSFGVLLLEMLTGKAPVQSTGHDDVVDLPKWVQSVVREEWTAEVFDVELMRYRNIEEEMVQMLQIAIACVARVPDMRPTMDAVLKKPKLLLVRLLASVQRVTPHVPGSSVMASKRILKELKDLQKDPPTSCSAGPVAEDMFHWQATIMGPSDSPYAGVAFRTKVFHPNINSNGSICLDILKEQWSPALTISKVLLSICSLLTDPNPDDPLVPEIAHMYKTDRAKYEATARSWTQKMLIEKPSKETKQCIGIESQNKTNLYLRQQGDDDSDQHIEFAGSNVHLITATEVWDQKVSEANKDGKTVLVNFSATWCGPCRMIAPFYRELSEKYPSLMFLLVDVDELPEFSSSWDIKATPTFFFLRDGKQLDKLVGANKPELQKKITAIVDSVADCNK</sequence>
<feature type="domain" description="UBC core" evidence="24">
    <location>
        <begin position="614"/>
        <end position="766"/>
    </location>
</feature>
<dbReference type="EMBL" id="JAAGAX010000008">
    <property type="protein sequence ID" value="KAF2306614.1"/>
    <property type="molecule type" value="Genomic_DNA"/>
</dbReference>
<evidence type="ECO:0000256" key="2">
    <source>
        <dbReference type="ARBA" id="ARBA00022553"/>
    </source>
</evidence>
<feature type="active site" description="Glycyl thioester intermediate" evidence="18">
    <location>
        <position position="704"/>
    </location>
</feature>
<dbReference type="InterPro" id="IPR013210">
    <property type="entry name" value="LRR_N_plant-typ"/>
</dbReference>
<evidence type="ECO:0000259" key="25">
    <source>
        <dbReference type="PROSITE" id="PS51352"/>
    </source>
</evidence>
<dbReference type="SUPFAM" id="SSF52833">
    <property type="entry name" value="Thioredoxin-like"/>
    <property type="match status" value="1"/>
</dbReference>
<evidence type="ECO:0000256" key="1">
    <source>
        <dbReference type="ARBA" id="ARBA00004167"/>
    </source>
</evidence>
<evidence type="ECO:0000256" key="12">
    <source>
        <dbReference type="ARBA" id="ARBA00022989"/>
    </source>
</evidence>
<comment type="similarity">
    <text evidence="17">Belongs to the protein kinase superfamily.</text>
</comment>
<keyword evidence="16" id="KW-0676">Redox-active center</keyword>
<keyword evidence="15" id="KW-0675">Receptor</keyword>
<comment type="caution">
    <text evidence="26">The sequence shown here is derived from an EMBL/GenBank/DDBJ whole genome shotgun (WGS) entry which is preliminary data.</text>
</comment>
<evidence type="ECO:0000259" key="23">
    <source>
        <dbReference type="PROSITE" id="PS50011"/>
    </source>
</evidence>
<feature type="compositionally biased region" description="Low complexity" evidence="20">
    <location>
        <begin position="242"/>
        <end position="252"/>
    </location>
</feature>
<evidence type="ECO:0000256" key="11">
    <source>
        <dbReference type="ARBA" id="ARBA00022982"/>
    </source>
</evidence>
<dbReference type="FunFam" id="1.10.510.10:FF:000095">
    <property type="entry name" value="protein STRUBBELIG-RECEPTOR FAMILY 8"/>
    <property type="match status" value="1"/>
</dbReference>
<keyword evidence="11" id="KW-0249">Electron transport</keyword>
<evidence type="ECO:0000256" key="15">
    <source>
        <dbReference type="ARBA" id="ARBA00023170"/>
    </source>
</evidence>
<dbReference type="PROSITE" id="PS50011">
    <property type="entry name" value="PROTEIN_KINASE_DOM"/>
    <property type="match status" value="1"/>
</dbReference>
<dbReference type="InterPro" id="IPR000608">
    <property type="entry name" value="UBC"/>
</dbReference>
<evidence type="ECO:0000313" key="26">
    <source>
        <dbReference type="EMBL" id="KAF2306614.1"/>
    </source>
</evidence>
<dbReference type="InterPro" id="IPR050994">
    <property type="entry name" value="At_inactive_RLKs"/>
</dbReference>
<keyword evidence="27" id="KW-1185">Reference proteome</keyword>
<keyword evidence="9" id="KW-0833">Ubl conjugation pathway</keyword>
<feature type="chain" id="PRO_5025682433" description="Protein kinase domain-containing protein" evidence="22">
    <location>
        <begin position="25"/>
        <end position="921"/>
    </location>
</feature>
<reference evidence="26 27" key="1">
    <citation type="journal article" date="2020" name="Mol. Plant">
        <title>The Chromosome-Based Rubber Tree Genome Provides New Insights into Spurge Genome Evolution and Rubber Biosynthesis.</title>
        <authorList>
            <person name="Liu J."/>
            <person name="Shi C."/>
            <person name="Shi C.C."/>
            <person name="Li W."/>
            <person name="Zhang Q.J."/>
            <person name="Zhang Y."/>
            <person name="Li K."/>
            <person name="Lu H.F."/>
            <person name="Shi C."/>
            <person name="Zhu S.T."/>
            <person name="Xiao Z.Y."/>
            <person name="Nan H."/>
            <person name="Yue Y."/>
            <person name="Zhu X.G."/>
            <person name="Wu Y."/>
            <person name="Hong X.N."/>
            <person name="Fan G.Y."/>
            <person name="Tong Y."/>
            <person name="Zhang D."/>
            <person name="Mao C.L."/>
            <person name="Liu Y.L."/>
            <person name="Hao S.J."/>
            <person name="Liu W.Q."/>
            <person name="Lv M.Q."/>
            <person name="Zhang H.B."/>
            <person name="Liu Y."/>
            <person name="Hu-Tang G.R."/>
            <person name="Wang J.P."/>
            <person name="Wang J.H."/>
            <person name="Sun Y.H."/>
            <person name="Ni S.B."/>
            <person name="Chen W.B."/>
            <person name="Zhang X.C."/>
            <person name="Jiao Y.N."/>
            <person name="Eichler E.E."/>
            <person name="Li G.H."/>
            <person name="Liu X."/>
            <person name="Gao L.Z."/>
        </authorList>
    </citation>
    <scope>NUCLEOTIDE SEQUENCE [LARGE SCALE GENOMIC DNA]</scope>
    <source>
        <strain evidence="27">cv. GT1</strain>
        <tissue evidence="26">Leaf</tissue>
    </source>
</reference>
<evidence type="ECO:0008006" key="28">
    <source>
        <dbReference type="Google" id="ProtNLM"/>
    </source>
</evidence>
<evidence type="ECO:0000256" key="5">
    <source>
        <dbReference type="ARBA" id="ARBA00022692"/>
    </source>
</evidence>
<evidence type="ECO:0000313" key="27">
    <source>
        <dbReference type="Proteomes" id="UP000467840"/>
    </source>
</evidence>
<dbReference type="Gene3D" id="3.80.10.10">
    <property type="entry name" value="Ribonuclease Inhibitor"/>
    <property type="match status" value="2"/>
</dbReference>
<evidence type="ECO:0000256" key="17">
    <source>
        <dbReference type="ARBA" id="ARBA00038349"/>
    </source>
</evidence>
<proteinExistence type="inferred from homology"/>
<evidence type="ECO:0000256" key="19">
    <source>
        <dbReference type="PROSITE-ProRule" id="PRU10141"/>
    </source>
</evidence>
<keyword evidence="10 19" id="KW-0067">ATP-binding</keyword>
<dbReference type="Pfam" id="PF00179">
    <property type="entry name" value="UQ_con"/>
    <property type="match status" value="1"/>
</dbReference>
<feature type="binding site" evidence="19">
    <location>
        <position position="375"/>
    </location>
    <ligand>
        <name>ATP</name>
        <dbReference type="ChEBI" id="CHEBI:30616"/>
    </ligand>
</feature>
<accession>A0A6A6M017</accession>
<dbReference type="CDD" id="cd02947">
    <property type="entry name" value="TRX_family"/>
    <property type="match status" value="1"/>
</dbReference>
<dbReference type="Pfam" id="PF00069">
    <property type="entry name" value="Pkinase"/>
    <property type="match status" value="1"/>
</dbReference>
<feature type="signal peptide" evidence="22">
    <location>
        <begin position="1"/>
        <end position="24"/>
    </location>
</feature>
<keyword evidence="5 21" id="KW-0812">Transmembrane</keyword>
<dbReference type="PROSITE" id="PS00183">
    <property type="entry name" value="UBC_1"/>
    <property type="match status" value="1"/>
</dbReference>
<gene>
    <name evidence="26" type="ORF">GH714_019812</name>
</gene>
<dbReference type="Gene3D" id="3.40.30.10">
    <property type="entry name" value="Glutaredoxin"/>
    <property type="match status" value="1"/>
</dbReference>
<dbReference type="PANTHER" id="PTHR48010">
    <property type="entry name" value="OS05G0588300 PROTEIN"/>
    <property type="match status" value="1"/>
</dbReference>
<dbReference type="Pfam" id="PF00085">
    <property type="entry name" value="Thioredoxin"/>
    <property type="match status" value="1"/>
</dbReference>
<dbReference type="InterPro" id="IPR001611">
    <property type="entry name" value="Leu-rich_rpt"/>
</dbReference>
<evidence type="ECO:0000256" key="14">
    <source>
        <dbReference type="ARBA" id="ARBA00023157"/>
    </source>
</evidence>
<dbReference type="InterPro" id="IPR017937">
    <property type="entry name" value="Thioredoxin_CS"/>
</dbReference>
<dbReference type="FunFam" id="3.80.10.10:FF:000731">
    <property type="entry name" value="Leucine-rich repeat receptor-like protein kinase"/>
    <property type="match status" value="1"/>
</dbReference>
<dbReference type="InterPro" id="IPR017441">
    <property type="entry name" value="Protein_kinase_ATP_BS"/>
</dbReference>
<dbReference type="Pfam" id="PF00560">
    <property type="entry name" value="LRR_1"/>
    <property type="match status" value="3"/>
</dbReference>
<evidence type="ECO:0000256" key="4">
    <source>
        <dbReference type="ARBA" id="ARBA00022679"/>
    </source>
</evidence>
<evidence type="ECO:0000256" key="13">
    <source>
        <dbReference type="ARBA" id="ARBA00023136"/>
    </source>
</evidence>
<evidence type="ECO:0000259" key="24">
    <source>
        <dbReference type="PROSITE" id="PS50127"/>
    </source>
</evidence>
<evidence type="ECO:0000256" key="16">
    <source>
        <dbReference type="ARBA" id="ARBA00023284"/>
    </source>
</evidence>
<dbReference type="InterPro" id="IPR032675">
    <property type="entry name" value="LRR_dom_sf"/>
</dbReference>
<dbReference type="InterPro" id="IPR013766">
    <property type="entry name" value="Thioredoxin_domain"/>
</dbReference>
<dbReference type="PROSITE" id="PS00194">
    <property type="entry name" value="THIOREDOXIN_1"/>
    <property type="match status" value="1"/>
</dbReference>
<keyword evidence="4" id="KW-0808">Transferase</keyword>
<dbReference type="SUPFAM" id="SSF52058">
    <property type="entry name" value="L domain-like"/>
    <property type="match status" value="1"/>
</dbReference>
<keyword evidence="7" id="KW-0677">Repeat</keyword>
<evidence type="ECO:0000256" key="10">
    <source>
        <dbReference type="ARBA" id="ARBA00022840"/>
    </source>
</evidence>
<evidence type="ECO:0000256" key="20">
    <source>
        <dbReference type="SAM" id="MobiDB-lite"/>
    </source>
</evidence>
<dbReference type="Pfam" id="PF08263">
    <property type="entry name" value="LRRNT_2"/>
    <property type="match status" value="1"/>
</dbReference>
<dbReference type="CDD" id="cd23792">
    <property type="entry name" value="UBCc_UBE2D"/>
    <property type="match status" value="1"/>
</dbReference>
<dbReference type="AlphaFoldDB" id="A0A6A6M017"/>
<dbReference type="SUPFAM" id="SSF56112">
    <property type="entry name" value="Protein kinase-like (PK-like)"/>
    <property type="match status" value="1"/>
</dbReference>
<evidence type="ECO:0000256" key="22">
    <source>
        <dbReference type="SAM" id="SignalP"/>
    </source>
</evidence>
<evidence type="ECO:0000256" key="6">
    <source>
        <dbReference type="ARBA" id="ARBA00022729"/>
    </source>
</evidence>
<dbReference type="InterPro" id="IPR036249">
    <property type="entry name" value="Thioredoxin-like_sf"/>
</dbReference>
<keyword evidence="8 19" id="KW-0547">Nucleotide-binding</keyword>
<feature type="region of interest" description="Disordered" evidence="20">
    <location>
        <begin position="240"/>
        <end position="261"/>
    </location>
</feature>
<dbReference type="GO" id="GO:0004672">
    <property type="term" value="F:protein kinase activity"/>
    <property type="evidence" value="ECO:0007669"/>
    <property type="project" value="InterPro"/>
</dbReference>
<keyword evidence="14" id="KW-1015">Disulfide bond</keyword>
<dbReference type="PROSITE" id="PS00107">
    <property type="entry name" value="PROTEIN_KINASE_ATP"/>
    <property type="match status" value="1"/>
</dbReference>
<dbReference type="InterPro" id="IPR023313">
    <property type="entry name" value="UBQ-conjugating_AS"/>
</dbReference>
<dbReference type="Gene3D" id="3.30.200.20">
    <property type="entry name" value="Phosphorylase Kinase, domain 1"/>
    <property type="match status" value="1"/>
</dbReference>
<dbReference type="InterPro" id="IPR016135">
    <property type="entry name" value="UBQ-conjugating_enzyme/RWD"/>
</dbReference>
<keyword evidence="3" id="KW-0433">Leucine-rich repeat</keyword>
<keyword evidence="12 21" id="KW-1133">Transmembrane helix</keyword>
<dbReference type="SMART" id="SM00212">
    <property type="entry name" value="UBCc"/>
    <property type="match status" value="1"/>
</dbReference>
<evidence type="ECO:0000256" key="21">
    <source>
        <dbReference type="SAM" id="Phobius"/>
    </source>
</evidence>
<dbReference type="PROSITE" id="PS51352">
    <property type="entry name" value="THIOREDOXIN_2"/>
    <property type="match status" value="1"/>
</dbReference>